<accession>A0A8X7BN30</accession>
<proteinExistence type="predicted"/>
<sequence length="98" mass="11581">MVKKYTEKYYARHGDPRTVDWLLMESPLNVFILLVVYLFLVKLLGPILMRRSRPYALQNVAKLEKCLFYKIYLGEIIKITEGREFLTIRKPPMDNAVS</sequence>
<organism evidence="2 3">
    <name type="scientific">Trichonephila inaurata madagascariensis</name>
    <dbReference type="NCBI Taxonomy" id="2747483"/>
    <lineage>
        <taxon>Eukaryota</taxon>
        <taxon>Metazoa</taxon>
        <taxon>Ecdysozoa</taxon>
        <taxon>Arthropoda</taxon>
        <taxon>Chelicerata</taxon>
        <taxon>Arachnida</taxon>
        <taxon>Araneae</taxon>
        <taxon>Araneomorphae</taxon>
        <taxon>Entelegynae</taxon>
        <taxon>Araneoidea</taxon>
        <taxon>Nephilidae</taxon>
        <taxon>Trichonephila</taxon>
        <taxon>Trichonephila inaurata</taxon>
    </lineage>
</organism>
<evidence type="ECO:0000313" key="2">
    <source>
        <dbReference type="EMBL" id="GFY37143.1"/>
    </source>
</evidence>
<keyword evidence="3" id="KW-1185">Reference proteome</keyword>
<feature type="transmembrane region" description="Helical" evidence="1">
    <location>
        <begin position="30"/>
        <end position="49"/>
    </location>
</feature>
<comment type="caution">
    <text evidence="2">The sequence shown here is derived from an EMBL/GenBank/DDBJ whole genome shotgun (WGS) entry which is preliminary data.</text>
</comment>
<protein>
    <submittedName>
        <fullName evidence="2">Uncharacterized protein</fullName>
    </submittedName>
</protein>
<dbReference type="OrthoDB" id="434092at2759"/>
<dbReference type="AlphaFoldDB" id="A0A8X7BN30"/>
<keyword evidence="1" id="KW-0472">Membrane</keyword>
<evidence type="ECO:0000256" key="1">
    <source>
        <dbReference type="SAM" id="Phobius"/>
    </source>
</evidence>
<keyword evidence="1" id="KW-0812">Transmembrane</keyword>
<dbReference type="EMBL" id="BMAV01000148">
    <property type="protein sequence ID" value="GFY37143.1"/>
    <property type="molecule type" value="Genomic_DNA"/>
</dbReference>
<keyword evidence="1" id="KW-1133">Transmembrane helix</keyword>
<dbReference type="Proteomes" id="UP000886998">
    <property type="component" value="Unassembled WGS sequence"/>
</dbReference>
<reference evidence="2" key="1">
    <citation type="submission" date="2020-08" db="EMBL/GenBank/DDBJ databases">
        <title>Multicomponent nature underlies the extraordinary mechanical properties of spider dragline silk.</title>
        <authorList>
            <person name="Kono N."/>
            <person name="Nakamura H."/>
            <person name="Mori M."/>
            <person name="Yoshida Y."/>
            <person name="Ohtoshi R."/>
            <person name="Malay A.D."/>
            <person name="Moran D.A.P."/>
            <person name="Tomita M."/>
            <person name="Numata K."/>
            <person name="Arakawa K."/>
        </authorList>
    </citation>
    <scope>NUCLEOTIDE SEQUENCE</scope>
</reference>
<gene>
    <name evidence="2" type="ORF">TNIN_290691</name>
</gene>
<evidence type="ECO:0000313" key="3">
    <source>
        <dbReference type="Proteomes" id="UP000886998"/>
    </source>
</evidence>
<name>A0A8X7BN30_9ARAC</name>